<sequence>MAVVASAAAAAAAATALWGASAVICRKKWLTFSPALADIFAGCRGCRGNGGWGFGLGERVRVSGLML</sequence>
<comment type="caution">
    <text evidence="1">The sequence shown here is derived from an EMBL/GenBank/DDBJ whole genome shotgun (WGS) entry which is preliminary data.</text>
</comment>
<protein>
    <submittedName>
        <fullName evidence="1">Uncharacterized protein</fullName>
    </submittedName>
</protein>
<evidence type="ECO:0000313" key="1">
    <source>
        <dbReference type="EMBL" id="KAK9284036.1"/>
    </source>
</evidence>
<dbReference type="Proteomes" id="UP001415857">
    <property type="component" value="Unassembled WGS sequence"/>
</dbReference>
<reference evidence="1 2" key="1">
    <citation type="journal article" date="2024" name="Plant J.">
        <title>Genome sequences and population genomics reveal climatic adaptation and genomic divergence between two closely related sweetgum species.</title>
        <authorList>
            <person name="Xu W.Q."/>
            <person name="Ren C.Q."/>
            <person name="Zhang X.Y."/>
            <person name="Comes H.P."/>
            <person name="Liu X.H."/>
            <person name="Li Y.G."/>
            <person name="Kettle C.J."/>
            <person name="Jalonen R."/>
            <person name="Gaisberger H."/>
            <person name="Ma Y.Z."/>
            <person name="Qiu Y.X."/>
        </authorList>
    </citation>
    <scope>NUCLEOTIDE SEQUENCE [LARGE SCALE GENOMIC DNA]</scope>
    <source>
        <strain evidence="1">Hangzhou</strain>
    </source>
</reference>
<dbReference type="AlphaFoldDB" id="A0AAP0X0E9"/>
<proteinExistence type="predicted"/>
<gene>
    <name evidence="1" type="ORF">L1049_012296</name>
</gene>
<name>A0AAP0X0E9_LIQFO</name>
<organism evidence="1 2">
    <name type="scientific">Liquidambar formosana</name>
    <name type="common">Formosan gum</name>
    <dbReference type="NCBI Taxonomy" id="63359"/>
    <lineage>
        <taxon>Eukaryota</taxon>
        <taxon>Viridiplantae</taxon>
        <taxon>Streptophyta</taxon>
        <taxon>Embryophyta</taxon>
        <taxon>Tracheophyta</taxon>
        <taxon>Spermatophyta</taxon>
        <taxon>Magnoliopsida</taxon>
        <taxon>eudicotyledons</taxon>
        <taxon>Gunneridae</taxon>
        <taxon>Pentapetalae</taxon>
        <taxon>Saxifragales</taxon>
        <taxon>Altingiaceae</taxon>
        <taxon>Liquidambar</taxon>
    </lineage>
</organism>
<accession>A0AAP0X0E9</accession>
<keyword evidence="2" id="KW-1185">Reference proteome</keyword>
<evidence type="ECO:0000313" key="2">
    <source>
        <dbReference type="Proteomes" id="UP001415857"/>
    </source>
</evidence>
<dbReference type="EMBL" id="JBBPBK010000006">
    <property type="protein sequence ID" value="KAK9284036.1"/>
    <property type="molecule type" value="Genomic_DNA"/>
</dbReference>